<name>A0A0S4M6R6_9BURK</name>
<evidence type="ECO:0000313" key="1">
    <source>
        <dbReference type="EMBL" id="CUT18410.1"/>
    </source>
</evidence>
<dbReference type="RefSeq" id="WP_172792692.1">
    <property type="nucleotide sequence ID" value="NZ_LN906597.1"/>
</dbReference>
<dbReference type="AlphaFoldDB" id="A0A0S4M6R6"/>
<protein>
    <submittedName>
        <fullName evidence="1">Uncharacterized protein</fullName>
    </submittedName>
</protein>
<organism evidence="1 2">
    <name type="scientific">Candidatus Ichthyocystis hellenicum</name>
    <dbReference type="NCBI Taxonomy" id="1561003"/>
    <lineage>
        <taxon>Bacteria</taxon>
        <taxon>Pseudomonadati</taxon>
        <taxon>Pseudomonadota</taxon>
        <taxon>Betaproteobacteria</taxon>
        <taxon>Burkholderiales</taxon>
        <taxon>Candidatus Ichthyocystis</taxon>
    </lineage>
</organism>
<gene>
    <name evidence="1" type="ORF">Ark11_1619</name>
</gene>
<dbReference type="EMBL" id="LN906597">
    <property type="protein sequence ID" value="CUT18410.1"/>
    <property type="molecule type" value="Genomic_DNA"/>
</dbReference>
<keyword evidence="2" id="KW-1185">Reference proteome</keyword>
<proteinExistence type="predicted"/>
<reference evidence="2" key="1">
    <citation type="submission" date="2015-11" db="EMBL/GenBank/DDBJ databases">
        <authorList>
            <person name="Seth-Smith H.M.B."/>
        </authorList>
    </citation>
    <scope>NUCLEOTIDE SEQUENCE [LARGE SCALE GENOMIC DNA]</scope>
    <source>
        <strain evidence="2">2013Ark11</strain>
    </source>
</reference>
<accession>A0A0S4M6R6</accession>
<dbReference type="Proteomes" id="UP000198651">
    <property type="component" value="Chromosome I"/>
</dbReference>
<evidence type="ECO:0000313" key="2">
    <source>
        <dbReference type="Proteomes" id="UP000198651"/>
    </source>
</evidence>
<sequence length="53" mass="6225">MKHNNPIKNHAKYLMTYLSTKLHYPSNPQQDHSTIDSDVDSFCQKINAMFDKK</sequence>